<dbReference type="InterPro" id="IPR002729">
    <property type="entry name" value="CRISPR-assoc_Cas1"/>
</dbReference>
<keyword evidence="2 10" id="KW-0479">Metal-binding</keyword>
<dbReference type="EC" id="3.1.-.-" evidence="10"/>
<dbReference type="Gene3D" id="1.20.120.920">
    <property type="entry name" value="CRISPR-associated endonuclease Cas1, C-terminal domain"/>
    <property type="match status" value="1"/>
</dbReference>
<evidence type="ECO:0000256" key="3">
    <source>
        <dbReference type="ARBA" id="ARBA00022759"/>
    </source>
</evidence>
<evidence type="ECO:0000313" key="12">
    <source>
        <dbReference type="Proteomes" id="UP001629536"/>
    </source>
</evidence>
<keyword evidence="6 10" id="KW-0051">Antiviral defense</keyword>
<dbReference type="Proteomes" id="UP001629536">
    <property type="component" value="Unassembled WGS sequence"/>
</dbReference>
<evidence type="ECO:0000256" key="9">
    <source>
        <dbReference type="ARBA" id="ARBA00038592"/>
    </source>
</evidence>
<evidence type="ECO:0000256" key="10">
    <source>
        <dbReference type="HAMAP-Rule" id="MF_01470"/>
    </source>
</evidence>
<dbReference type="InterPro" id="IPR050646">
    <property type="entry name" value="Cas1"/>
</dbReference>
<proteinExistence type="inferred from homology"/>
<accession>A0ABW9FAB3</accession>
<sequence>MGWRTVLISGRAKLDLKLNNMIVRKEEIYKIHIPEIAILIIESTTVSITTALIESLIENKVKIIFSGSDHCPIGEIINYYNKFNCVASIKKQIKWKKQNKEKVWAEVVKCKIFNQARVLSFIDNDSYNLLTKYIGEVELGDISNREGHAAKVYFNTLFGKDFSRGMDHPINAMLNFGYSILLSIFTREIVSMGYLTQLGIFHDNQFNYYNLASDFMEILRPIVDNVVFEYMPQKFDKFEKSVVLNILEKNVKIEGINYTFLNSITVYCKSLFEAIETGDISLIKFIDYEL</sequence>
<comment type="subunit">
    <text evidence="9 10">Homodimer, forms a heterotetramer with a Cas2 homodimer.</text>
</comment>
<dbReference type="RefSeq" id="WP_408105291.1">
    <property type="nucleotide sequence ID" value="NZ_JBFNFH010000032.1"/>
</dbReference>
<dbReference type="HAMAP" id="MF_01470">
    <property type="entry name" value="Cas1"/>
    <property type="match status" value="1"/>
</dbReference>
<comment type="similarity">
    <text evidence="10">Belongs to the CRISPR-associated endonuclease Cas1 family.</text>
</comment>
<feature type="binding site" evidence="10">
    <location>
        <position position="217"/>
    </location>
    <ligand>
        <name>Mn(2+)</name>
        <dbReference type="ChEBI" id="CHEBI:29035"/>
    </ligand>
</feature>
<reference evidence="11 12" key="1">
    <citation type="journal article" date="2024" name="Front. Microbiol.">
        <title>Pangenomic and biochemical analyses of Helcococcus ovis reveal widespread tetracycline resistance and a novel bacterial species, Helcococcus bovis.</title>
        <authorList>
            <person name="Cunha F."/>
            <person name="Zhai Y."/>
            <person name="Casaro S."/>
            <person name="Jones K.L."/>
            <person name="Hernandez M."/>
            <person name="Bisinotto R.S."/>
            <person name="Kariyawasam S."/>
            <person name="Brown M.B."/>
            <person name="Phillips A."/>
            <person name="Jeong K.C."/>
            <person name="Galvao K.N."/>
        </authorList>
    </citation>
    <scope>NUCLEOTIDE SEQUENCE [LARGE SCALE GENOMIC DNA]</scope>
    <source>
        <strain evidence="11 12">KG197</strain>
    </source>
</reference>
<organism evidence="11 12">
    <name type="scientific">Helcococcus bovis</name>
    <dbReference type="NCBI Taxonomy" id="3153252"/>
    <lineage>
        <taxon>Bacteria</taxon>
        <taxon>Bacillati</taxon>
        <taxon>Bacillota</taxon>
        <taxon>Tissierellia</taxon>
        <taxon>Tissierellales</taxon>
        <taxon>Peptoniphilaceae</taxon>
        <taxon>Helcococcus</taxon>
    </lineage>
</organism>
<comment type="function">
    <text evidence="10">CRISPR (clustered regularly interspaced short palindromic repeat), is an adaptive immune system that provides protection against mobile genetic elements (viruses, transposable elements and conjugative plasmids). CRISPR clusters contain spacers, sequences complementary to antecedent mobile elements, and target invading nucleic acids. CRISPR clusters are transcribed and processed into CRISPR RNA (crRNA). Acts as a dsDNA endonuclease. Involved in the integration of spacer DNA into the CRISPR cassette.</text>
</comment>
<evidence type="ECO:0000256" key="7">
    <source>
        <dbReference type="ARBA" id="ARBA00023125"/>
    </source>
</evidence>
<keyword evidence="7 10" id="KW-0238">DNA-binding</keyword>
<evidence type="ECO:0000256" key="4">
    <source>
        <dbReference type="ARBA" id="ARBA00022801"/>
    </source>
</evidence>
<dbReference type="InterPro" id="IPR042206">
    <property type="entry name" value="CRISPR-assoc_Cas1_C"/>
</dbReference>
<feature type="binding site" evidence="10">
    <location>
        <position position="146"/>
    </location>
    <ligand>
        <name>Mn(2+)</name>
        <dbReference type="ChEBI" id="CHEBI:29035"/>
    </ligand>
</feature>
<keyword evidence="4 10" id="KW-0378">Hydrolase</keyword>
<dbReference type="NCBIfam" id="TIGR00287">
    <property type="entry name" value="cas1"/>
    <property type="match status" value="1"/>
</dbReference>
<dbReference type="Pfam" id="PF01867">
    <property type="entry name" value="Cas_Cas1"/>
    <property type="match status" value="1"/>
</dbReference>
<keyword evidence="5 10" id="KW-0460">Magnesium</keyword>
<evidence type="ECO:0000256" key="6">
    <source>
        <dbReference type="ARBA" id="ARBA00023118"/>
    </source>
</evidence>
<evidence type="ECO:0000256" key="2">
    <source>
        <dbReference type="ARBA" id="ARBA00022723"/>
    </source>
</evidence>
<protein>
    <recommendedName>
        <fullName evidence="10">CRISPR-associated endonuclease Cas1</fullName>
        <ecNumber evidence="10">3.1.-.-</ecNumber>
    </recommendedName>
</protein>
<keyword evidence="8 10" id="KW-0464">Manganese</keyword>
<comment type="caution">
    <text evidence="11">The sequence shown here is derived from an EMBL/GenBank/DDBJ whole genome shotgun (WGS) entry which is preliminary data.</text>
</comment>
<feature type="binding site" evidence="10">
    <location>
        <position position="202"/>
    </location>
    <ligand>
        <name>Mn(2+)</name>
        <dbReference type="ChEBI" id="CHEBI:29035"/>
    </ligand>
</feature>
<evidence type="ECO:0000256" key="8">
    <source>
        <dbReference type="ARBA" id="ARBA00023211"/>
    </source>
</evidence>
<dbReference type="PANTHER" id="PTHR34353">
    <property type="entry name" value="CRISPR-ASSOCIATED ENDONUCLEASE CAS1 1"/>
    <property type="match status" value="1"/>
</dbReference>
<evidence type="ECO:0000256" key="1">
    <source>
        <dbReference type="ARBA" id="ARBA00022722"/>
    </source>
</evidence>
<dbReference type="NCBIfam" id="TIGR03639">
    <property type="entry name" value="cas1_NMENI"/>
    <property type="match status" value="1"/>
</dbReference>
<evidence type="ECO:0000256" key="5">
    <source>
        <dbReference type="ARBA" id="ARBA00022842"/>
    </source>
</evidence>
<dbReference type="PANTHER" id="PTHR34353:SF2">
    <property type="entry name" value="CRISPR-ASSOCIATED ENDONUCLEASE CAS1 1"/>
    <property type="match status" value="1"/>
</dbReference>
<comment type="cofactor">
    <cofactor evidence="10">
        <name>Mg(2+)</name>
        <dbReference type="ChEBI" id="CHEBI:18420"/>
    </cofactor>
    <cofactor evidence="10">
        <name>Mn(2+)</name>
        <dbReference type="ChEBI" id="CHEBI:29035"/>
    </cofactor>
</comment>
<evidence type="ECO:0000313" key="11">
    <source>
        <dbReference type="EMBL" id="MFM1525716.1"/>
    </source>
</evidence>
<gene>
    <name evidence="10 11" type="primary">cas1</name>
    <name evidence="11" type="ORF">ABGF40_08635</name>
</gene>
<dbReference type="GO" id="GO:0004519">
    <property type="term" value="F:endonuclease activity"/>
    <property type="evidence" value="ECO:0007669"/>
    <property type="project" value="UniProtKB-KW"/>
</dbReference>
<keyword evidence="12" id="KW-1185">Reference proteome</keyword>
<keyword evidence="1 10" id="KW-0540">Nuclease</keyword>
<dbReference type="EMBL" id="JBFNFH010000032">
    <property type="protein sequence ID" value="MFM1525716.1"/>
    <property type="molecule type" value="Genomic_DNA"/>
</dbReference>
<keyword evidence="3 10" id="KW-0255">Endonuclease</keyword>
<name>A0ABW9FAB3_9FIRM</name>
<dbReference type="InterPro" id="IPR019855">
    <property type="entry name" value="CRISPR-assoc_Cas1_NMENI"/>
</dbReference>